<evidence type="ECO:0008006" key="5">
    <source>
        <dbReference type="Google" id="ProtNLM"/>
    </source>
</evidence>
<comment type="caution">
    <text evidence="3">The sequence shown here is derived from an EMBL/GenBank/DDBJ whole genome shotgun (WGS) entry which is preliminary data.</text>
</comment>
<dbReference type="Proteomes" id="UP001144673">
    <property type="component" value="Chromosome 3"/>
</dbReference>
<gene>
    <name evidence="3" type="ORF">LMH87_001455</name>
</gene>
<feature type="chain" id="PRO_5040898536" description="Malate dehydrogenase" evidence="2">
    <location>
        <begin position="18"/>
        <end position="254"/>
    </location>
</feature>
<dbReference type="InterPro" id="IPR021851">
    <property type="entry name" value="DUF3455"/>
</dbReference>
<protein>
    <recommendedName>
        <fullName evidence="5">Malate dehydrogenase</fullName>
    </recommendedName>
</protein>
<evidence type="ECO:0000313" key="4">
    <source>
        <dbReference type="Proteomes" id="UP001144673"/>
    </source>
</evidence>
<evidence type="ECO:0000256" key="2">
    <source>
        <dbReference type="SAM" id="SignalP"/>
    </source>
</evidence>
<dbReference type="PANTHER" id="PTHR35567:SF3">
    <property type="entry name" value="MALATE DEHYDROGENASE"/>
    <property type="match status" value="1"/>
</dbReference>
<evidence type="ECO:0000313" key="3">
    <source>
        <dbReference type="EMBL" id="KAJ4146896.1"/>
    </source>
</evidence>
<dbReference type="RefSeq" id="XP_056049837.1">
    <property type="nucleotide sequence ID" value="XM_056192731.1"/>
</dbReference>
<keyword evidence="4" id="KW-1185">Reference proteome</keyword>
<dbReference type="KEGG" id="amus:LMH87_001455"/>
<dbReference type="GeneID" id="80888614"/>
<dbReference type="AlphaFoldDB" id="A0A9W8Q7L5"/>
<evidence type="ECO:0000256" key="1">
    <source>
        <dbReference type="SAM" id="MobiDB-lite"/>
    </source>
</evidence>
<organism evidence="3 4">
    <name type="scientific">Akanthomyces muscarius</name>
    <name type="common">Entomopathogenic fungus</name>
    <name type="synonym">Lecanicillium muscarium</name>
    <dbReference type="NCBI Taxonomy" id="2231603"/>
    <lineage>
        <taxon>Eukaryota</taxon>
        <taxon>Fungi</taxon>
        <taxon>Dikarya</taxon>
        <taxon>Ascomycota</taxon>
        <taxon>Pezizomycotina</taxon>
        <taxon>Sordariomycetes</taxon>
        <taxon>Hypocreomycetidae</taxon>
        <taxon>Hypocreales</taxon>
        <taxon>Cordycipitaceae</taxon>
        <taxon>Akanthomyces</taxon>
    </lineage>
</organism>
<name>A0A9W8Q7L5_AKAMU</name>
<dbReference type="Pfam" id="PF11937">
    <property type="entry name" value="DUF3455"/>
    <property type="match status" value="1"/>
</dbReference>
<dbReference type="PANTHER" id="PTHR35567">
    <property type="entry name" value="MALATE DEHYDROGENASE (AFU_ORTHOLOGUE AFUA_2G13800)"/>
    <property type="match status" value="1"/>
</dbReference>
<sequence length="254" mass="26079">MLSKIVILLASAASAVAAPLPCASPQAHFQTPTVPASGGPKELTNPPDGLKLLHIALGFGIQNYTCSAVGAKPLATGALAILYDALPFYPKQGPRSLSADKFMALPGDVLAHHQLPLNMDSSAQGRVDPAHPGASPTEPFPAPAPLSVDAIDGPLEYIGHHFFTSQGVPEFVLDNGTIHLTAKKDEAVDAPSSASTGPDGTGAVAWLKLRATSDAVGPAKLVYRVVTAGGNSHGCAKAAGDDSTSYTATYWFYG</sequence>
<accession>A0A9W8Q7L5</accession>
<reference evidence="3" key="1">
    <citation type="journal article" date="2023" name="Access Microbiol">
        <title>De-novo genome assembly for Akanthomyces muscarius, a biocontrol agent of insect agricultural pests.</title>
        <authorList>
            <person name="Erdos Z."/>
            <person name="Studholme D.J."/>
            <person name="Raymond B."/>
            <person name="Sharma M."/>
        </authorList>
    </citation>
    <scope>NUCLEOTIDE SEQUENCE</scope>
    <source>
        <strain evidence="3">Ve6</strain>
    </source>
</reference>
<keyword evidence="2" id="KW-0732">Signal</keyword>
<feature type="signal peptide" evidence="2">
    <location>
        <begin position="1"/>
        <end position="17"/>
    </location>
</feature>
<proteinExistence type="predicted"/>
<dbReference type="EMBL" id="JAJHUN010000010">
    <property type="protein sequence ID" value="KAJ4146896.1"/>
    <property type="molecule type" value="Genomic_DNA"/>
</dbReference>
<feature type="region of interest" description="Disordered" evidence="1">
    <location>
        <begin position="120"/>
        <end position="142"/>
    </location>
</feature>